<dbReference type="AlphaFoldDB" id="A0A0E9T1N0"/>
<dbReference type="EMBL" id="GBXM01061155">
    <property type="protein sequence ID" value="JAH47422.1"/>
    <property type="molecule type" value="Transcribed_RNA"/>
</dbReference>
<organism evidence="1">
    <name type="scientific">Anguilla anguilla</name>
    <name type="common">European freshwater eel</name>
    <name type="synonym">Muraena anguilla</name>
    <dbReference type="NCBI Taxonomy" id="7936"/>
    <lineage>
        <taxon>Eukaryota</taxon>
        <taxon>Metazoa</taxon>
        <taxon>Chordata</taxon>
        <taxon>Craniata</taxon>
        <taxon>Vertebrata</taxon>
        <taxon>Euteleostomi</taxon>
        <taxon>Actinopterygii</taxon>
        <taxon>Neopterygii</taxon>
        <taxon>Teleostei</taxon>
        <taxon>Anguilliformes</taxon>
        <taxon>Anguillidae</taxon>
        <taxon>Anguilla</taxon>
    </lineage>
</organism>
<protein>
    <submittedName>
        <fullName evidence="1">Uncharacterized protein</fullName>
    </submittedName>
</protein>
<sequence length="51" mass="6022">MQKNHFYRKARLNSTCPGFNLSLISLTIKSRCCFFIYKVRQVQQPPKLTCL</sequence>
<reference evidence="1" key="1">
    <citation type="submission" date="2014-11" db="EMBL/GenBank/DDBJ databases">
        <authorList>
            <person name="Amaro Gonzalez C."/>
        </authorList>
    </citation>
    <scope>NUCLEOTIDE SEQUENCE</scope>
</reference>
<name>A0A0E9T1N0_ANGAN</name>
<reference evidence="1" key="2">
    <citation type="journal article" date="2015" name="Fish Shellfish Immunol.">
        <title>Early steps in the European eel (Anguilla anguilla)-Vibrio vulnificus interaction in the gills: Role of the RtxA13 toxin.</title>
        <authorList>
            <person name="Callol A."/>
            <person name="Pajuelo D."/>
            <person name="Ebbesson L."/>
            <person name="Teles M."/>
            <person name="MacKenzie S."/>
            <person name="Amaro C."/>
        </authorList>
    </citation>
    <scope>NUCLEOTIDE SEQUENCE</scope>
</reference>
<accession>A0A0E9T1N0</accession>
<evidence type="ECO:0000313" key="1">
    <source>
        <dbReference type="EMBL" id="JAH47422.1"/>
    </source>
</evidence>
<proteinExistence type="predicted"/>